<dbReference type="CDD" id="cd11793">
    <property type="entry name" value="SH3_ephexin1_like"/>
    <property type="match status" value="1"/>
</dbReference>
<dbReference type="PANTHER" id="PTHR12845">
    <property type="entry name" value="GUANINE NUCLEOTIDE EXCHANGE FACTOR"/>
    <property type="match status" value="1"/>
</dbReference>
<dbReference type="PROSITE" id="PS50002">
    <property type="entry name" value="SH3"/>
    <property type="match status" value="1"/>
</dbReference>
<reference evidence="7" key="1">
    <citation type="submission" date="2023-01" db="EMBL/GenBank/DDBJ databases">
        <title>Key to firefly adult light organ development and bioluminescence: homeobox transcription factors regulate luciferase expression and transportation to peroxisome.</title>
        <authorList>
            <person name="Fu X."/>
        </authorList>
    </citation>
    <scope>NUCLEOTIDE SEQUENCE [LARGE SCALE GENOMIC DNA]</scope>
</reference>
<feature type="domain" description="SH3" evidence="4">
    <location>
        <begin position="1553"/>
        <end position="1614"/>
    </location>
</feature>
<dbReference type="Pfam" id="PF00018">
    <property type="entry name" value="SH3_1"/>
    <property type="match status" value="1"/>
</dbReference>
<feature type="compositionally biased region" description="Polar residues" evidence="3">
    <location>
        <begin position="752"/>
        <end position="780"/>
    </location>
</feature>
<evidence type="ECO:0008006" key="8">
    <source>
        <dbReference type="Google" id="ProtNLM"/>
    </source>
</evidence>
<feature type="region of interest" description="Disordered" evidence="3">
    <location>
        <begin position="741"/>
        <end position="780"/>
    </location>
</feature>
<dbReference type="PANTHER" id="PTHR12845:SF5">
    <property type="entry name" value="EPHEXIN, ISOFORM D"/>
    <property type="match status" value="1"/>
</dbReference>
<dbReference type="SUPFAM" id="SSF50044">
    <property type="entry name" value="SH3-domain"/>
    <property type="match status" value="1"/>
</dbReference>
<dbReference type="SMART" id="SM00233">
    <property type="entry name" value="PH"/>
    <property type="match status" value="1"/>
</dbReference>
<accession>A0AAN7P5X6</accession>
<dbReference type="Gene3D" id="2.30.29.30">
    <property type="entry name" value="Pleckstrin-homology domain (PH domain)/Phosphotyrosine-binding domain (PTB)"/>
    <property type="match status" value="1"/>
</dbReference>
<sequence length="1639" mass="186371">MKVIAGTSLIWTEIIAMRELQEVERETPVEDTMSAQVNVNWSKSYSLDRHLTSAVYRGFVDLQPTPKAFHNFAPPYLQSEKIKSYQNSNNIESVPPNSFLHTLRLRRNLEESRKAFLNFCETKDDENELPDVNKENFEQKKAPTRKISFKCKKTPTYRRSTVGSNKIGTLNPNTVADLTLKFNELSEKVSILEQPKFARLVRRVNSLKTAVHEEGVNKKVVRKPSVKIKPVQTVEELNKVKLRNLKNLINVNSDLSVNVKTEAIDAATAVHAQKVQQQGMNVRATIEIFERRSSQSCTPEAEYKSIVKGVEKPKVPEKSPNIKTKDLVVKNGIKKLKKLDSTETTSSNESNITKVNEIKTELEDEVQILNIPLVMPRRCDSMYETLTLRRISPIPPLIITESKSESTIAINSYTPVKPNSSFLWRQKSQEMQNSESYDWKSTYDTVETTMVTEKLIPPAIPPRPTVLNLSKSPKLIFKKKMPLPTEIEEKIYEELSANVVNGSTDGDYEYCQSQSKYEDIEHKSDDGYECFDSVVSTPKTTKTEEIYETLPYNNKEQLKVPPRKQGEPLPPRPASRNSYCTIQNSENISNCYESIYNIKCEESISNNYESIYACNTHNEHWDSASNRDSMISSDQQSNSLYSRSLSGWTTEEVYNGKATSDLSGSDKSDEWIDISDNEENSKGTSSFVIVREKTRNKKTAGWSQKIRDQWNKSHSLEEDNSDSDHHYESLYNGEEYRDNECFDSFDSDTESENSFSKNQNDSGVDMCNSQLPDPPSQSYGLTRLAVSAGKHMKKLRRNWSLTKNDITKSLTRMAKRKSRTDLTNDAMTKSREDNNASPASTKPQISSPIMCERNSAMLNVAQEFKLRQSDANNVYQNVQYTGKDNTELTENYEKVRTSSLSKSKFLNKFRRSMLISTESANEITQSLGNKTKSTFYLTDPIDVDGQMDVTKSKGDSINSSVSPSLLRHSKSFPQRPQSPPPPVPVDANQNIDSNSARSTKRSTSWYAECGLFRNSETNLLRNSENSNSLNGRRPNTSWYAEIGLYQTSTSTPSSSSAENSGSAININVKPSESINSTENKDIEVKSESDYYNDSIGSCNSNTIIEKDSNISPDIQLRLQDEPLYQFYDAAVLESVCHDGTSDFDYDGYEEVGEKLHLETNLTRPSAMQLISPSKNGFTVVRTLWCEIPEVINSTVLSTLSLHQKKIQEAKFEMITSEASYLNSLNVLTDYFITNLNNSDLITNEEKTLLFSRIPAVKRCSEKLLIDLEKCWQGNILLHGICDIVKKHAEEHFDVYISYCENQILLDSTLRKMRERNSCSELLKQLECSSACQSLTLYSFLMLPMQRITRWPLLVDAVLKRLSPQDDEYLTCQCTLAAINKVVTQCNEAARLMERETEVKKIASQIEFPRGIPSIKVASNSRWLVRSGVLTQMLARADDTKLTFGKRFSKVPLHLFLFNDLLLVTKHRSDDCYIVLHYCFRSYVELNESDVIGSFPIKDSQGRHLLFLTILENHDGKTVEMLLSCNSESDKERWIEALTPPKSEDPDETLYECWDCPQVTAIHSYNASQPDELALSRGDVINVIRKMADGWYHGERIRDGQTGWFPANYTIEIANPHVRARNLKQRYRLLALSGNYLKSK</sequence>
<dbReference type="Proteomes" id="UP001353858">
    <property type="component" value="Unassembled WGS sequence"/>
</dbReference>
<comment type="caution">
    <text evidence="6">The sequence shown here is derived from an EMBL/GenBank/DDBJ whole genome shotgun (WGS) entry which is preliminary data.</text>
</comment>
<dbReference type="Gene3D" id="2.30.30.40">
    <property type="entry name" value="SH3 Domains"/>
    <property type="match status" value="1"/>
</dbReference>
<evidence type="ECO:0000313" key="7">
    <source>
        <dbReference type="Proteomes" id="UP001353858"/>
    </source>
</evidence>
<gene>
    <name evidence="6" type="ORF">RN001_012850</name>
</gene>
<dbReference type="InterPro" id="IPR047271">
    <property type="entry name" value="Ephexin-like"/>
</dbReference>
<keyword evidence="7" id="KW-1185">Reference proteome</keyword>
<dbReference type="Pfam" id="PF00621">
    <property type="entry name" value="RhoGEF"/>
    <property type="match status" value="1"/>
</dbReference>
<dbReference type="CDD" id="cd01221">
    <property type="entry name" value="PH_ephexin"/>
    <property type="match status" value="1"/>
</dbReference>
<evidence type="ECO:0000256" key="1">
    <source>
        <dbReference type="ARBA" id="ARBA00022443"/>
    </source>
</evidence>
<feature type="compositionally biased region" description="Acidic residues" evidence="3">
    <location>
        <begin position="741"/>
        <end position="751"/>
    </location>
</feature>
<dbReference type="EMBL" id="JARPUR010000005">
    <property type="protein sequence ID" value="KAK4876428.1"/>
    <property type="molecule type" value="Genomic_DNA"/>
</dbReference>
<keyword evidence="1 2" id="KW-0728">SH3 domain</keyword>
<dbReference type="InterPro" id="IPR011993">
    <property type="entry name" value="PH-like_dom_sf"/>
</dbReference>
<evidence type="ECO:0000313" key="6">
    <source>
        <dbReference type="EMBL" id="KAK4876428.1"/>
    </source>
</evidence>
<evidence type="ECO:0000259" key="4">
    <source>
        <dbReference type="PROSITE" id="PS50002"/>
    </source>
</evidence>
<feature type="region of interest" description="Disordered" evidence="3">
    <location>
        <begin position="812"/>
        <end position="846"/>
    </location>
</feature>
<evidence type="ECO:0000259" key="5">
    <source>
        <dbReference type="PROSITE" id="PS50010"/>
    </source>
</evidence>
<dbReference type="InterPro" id="IPR035899">
    <property type="entry name" value="DBL_dom_sf"/>
</dbReference>
<dbReference type="PROSITE" id="PS50010">
    <property type="entry name" value="DH_2"/>
    <property type="match status" value="1"/>
</dbReference>
<dbReference type="SUPFAM" id="SSF50729">
    <property type="entry name" value="PH domain-like"/>
    <property type="match status" value="1"/>
</dbReference>
<dbReference type="InterPro" id="IPR036028">
    <property type="entry name" value="SH3-like_dom_sf"/>
</dbReference>
<dbReference type="SMART" id="SM00325">
    <property type="entry name" value="RhoGEF"/>
    <property type="match status" value="1"/>
</dbReference>
<feature type="region of interest" description="Disordered" evidence="3">
    <location>
        <begin position="947"/>
        <end position="999"/>
    </location>
</feature>
<dbReference type="GO" id="GO:0005085">
    <property type="term" value="F:guanyl-nucleotide exchange factor activity"/>
    <property type="evidence" value="ECO:0007669"/>
    <property type="project" value="InterPro"/>
</dbReference>
<dbReference type="Gene3D" id="1.20.900.10">
    <property type="entry name" value="Dbl homology (DH) domain"/>
    <property type="match status" value="1"/>
</dbReference>
<feature type="compositionally biased region" description="Polar residues" evidence="3">
    <location>
        <begin position="835"/>
        <end position="846"/>
    </location>
</feature>
<dbReference type="InterPro" id="IPR001849">
    <property type="entry name" value="PH_domain"/>
</dbReference>
<dbReference type="PRINTS" id="PR00452">
    <property type="entry name" value="SH3DOMAIN"/>
</dbReference>
<feature type="domain" description="DH" evidence="5">
    <location>
        <begin position="1205"/>
        <end position="1388"/>
    </location>
</feature>
<proteinExistence type="predicted"/>
<feature type="compositionally biased region" description="Polar residues" evidence="3">
    <location>
        <begin position="987"/>
        <end position="999"/>
    </location>
</feature>
<dbReference type="CDD" id="cd00160">
    <property type="entry name" value="RhoGEF"/>
    <property type="match status" value="1"/>
</dbReference>
<organism evidence="6 7">
    <name type="scientific">Aquatica leii</name>
    <dbReference type="NCBI Taxonomy" id="1421715"/>
    <lineage>
        <taxon>Eukaryota</taxon>
        <taxon>Metazoa</taxon>
        <taxon>Ecdysozoa</taxon>
        <taxon>Arthropoda</taxon>
        <taxon>Hexapoda</taxon>
        <taxon>Insecta</taxon>
        <taxon>Pterygota</taxon>
        <taxon>Neoptera</taxon>
        <taxon>Endopterygota</taxon>
        <taxon>Coleoptera</taxon>
        <taxon>Polyphaga</taxon>
        <taxon>Elateriformia</taxon>
        <taxon>Elateroidea</taxon>
        <taxon>Lampyridae</taxon>
        <taxon>Luciolinae</taxon>
        <taxon>Aquatica</taxon>
    </lineage>
</organism>
<feature type="region of interest" description="Disordered" evidence="3">
    <location>
        <begin position="558"/>
        <end position="578"/>
    </location>
</feature>
<dbReference type="InterPro" id="IPR001452">
    <property type="entry name" value="SH3_domain"/>
</dbReference>
<dbReference type="SUPFAM" id="SSF48065">
    <property type="entry name" value="DBL homology domain (DH-domain)"/>
    <property type="match status" value="1"/>
</dbReference>
<name>A0AAN7P5X6_9COLE</name>
<feature type="region of interest" description="Disordered" evidence="3">
    <location>
        <begin position="657"/>
        <end position="689"/>
    </location>
</feature>
<dbReference type="InterPro" id="IPR047270">
    <property type="entry name" value="PH_ephexin"/>
</dbReference>
<protein>
    <recommendedName>
        <fullName evidence="8">Rho guanine nucleotide exchange factor 26</fullName>
    </recommendedName>
</protein>
<dbReference type="SMART" id="SM00326">
    <property type="entry name" value="SH3"/>
    <property type="match status" value="1"/>
</dbReference>
<dbReference type="InterPro" id="IPR000219">
    <property type="entry name" value="DH_dom"/>
</dbReference>
<evidence type="ECO:0000256" key="3">
    <source>
        <dbReference type="SAM" id="MobiDB-lite"/>
    </source>
</evidence>
<evidence type="ECO:0000256" key="2">
    <source>
        <dbReference type="PROSITE-ProRule" id="PRU00192"/>
    </source>
</evidence>